<evidence type="ECO:0000313" key="4">
    <source>
        <dbReference type="EMBL" id="KAF9939390.1"/>
    </source>
</evidence>
<feature type="compositionally biased region" description="Low complexity" evidence="2">
    <location>
        <begin position="412"/>
        <end position="440"/>
    </location>
</feature>
<dbReference type="SMART" id="SM00355">
    <property type="entry name" value="ZnF_C2H2"/>
    <property type="match status" value="2"/>
</dbReference>
<protein>
    <recommendedName>
        <fullName evidence="3">C2H2-type domain-containing protein</fullName>
    </recommendedName>
</protein>
<feature type="compositionally biased region" description="Basic and acidic residues" evidence="2">
    <location>
        <begin position="161"/>
        <end position="171"/>
    </location>
</feature>
<feature type="region of interest" description="Disordered" evidence="2">
    <location>
        <begin position="64"/>
        <end position="382"/>
    </location>
</feature>
<feature type="compositionally biased region" description="Polar residues" evidence="2">
    <location>
        <begin position="121"/>
        <end position="140"/>
    </location>
</feature>
<evidence type="ECO:0000256" key="2">
    <source>
        <dbReference type="SAM" id="MobiDB-lite"/>
    </source>
</evidence>
<feature type="compositionally biased region" description="Basic and acidic residues" evidence="2">
    <location>
        <begin position="517"/>
        <end position="534"/>
    </location>
</feature>
<dbReference type="InterPro" id="IPR036236">
    <property type="entry name" value="Znf_C2H2_sf"/>
</dbReference>
<keyword evidence="1" id="KW-0862">Zinc</keyword>
<keyword evidence="5" id="KW-1185">Reference proteome</keyword>
<organism evidence="4 5">
    <name type="scientific">Modicella reniformis</name>
    <dbReference type="NCBI Taxonomy" id="1440133"/>
    <lineage>
        <taxon>Eukaryota</taxon>
        <taxon>Fungi</taxon>
        <taxon>Fungi incertae sedis</taxon>
        <taxon>Mucoromycota</taxon>
        <taxon>Mortierellomycotina</taxon>
        <taxon>Mortierellomycetes</taxon>
        <taxon>Mortierellales</taxon>
        <taxon>Mortierellaceae</taxon>
        <taxon>Modicella</taxon>
    </lineage>
</organism>
<feature type="compositionally biased region" description="Polar residues" evidence="2">
    <location>
        <begin position="357"/>
        <end position="366"/>
    </location>
</feature>
<accession>A0A9P6LSU5</accession>
<proteinExistence type="predicted"/>
<feature type="region of interest" description="Disordered" evidence="2">
    <location>
        <begin position="1"/>
        <end position="43"/>
    </location>
</feature>
<dbReference type="Gene3D" id="3.30.160.60">
    <property type="entry name" value="Classic Zinc Finger"/>
    <property type="match status" value="1"/>
</dbReference>
<gene>
    <name evidence="4" type="ORF">BGZ65_010639</name>
</gene>
<feature type="compositionally biased region" description="Low complexity" evidence="2">
    <location>
        <begin position="372"/>
        <end position="382"/>
    </location>
</feature>
<evidence type="ECO:0000313" key="5">
    <source>
        <dbReference type="Proteomes" id="UP000749646"/>
    </source>
</evidence>
<evidence type="ECO:0000259" key="3">
    <source>
        <dbReference type="PROSITE" id="PS50157"/>
    </source>
</evidence>
<sequence length="540" mass="59318">MSSTVMFNKSSPVLRLDEGETPQPMDVKQEPNGGTQGAVVDIPLQEAGPQLKLLSVQDSGSEILTQGIAAKGPERQPEIKWEETSERQPLPYKQLSLVNDEHSSRQHEVQDVEHHRHNHEQQGTQEPQTNPQSKPSPSSLSEDETGDSIQRIAECDQELVSTHHSEHEPERKRLRMQAADACRKENDQNWAGTAEDIGTYQTEARRSRDGNGEGSQKYDGKGTYQSPEKATKEAMDETDETSDEAWKEAREEVREEGTQEETQKAPEGTREQSLEKMPHDVVVDVQHDTFEDTHENDPSFEAGGEGEAGCAPRHDMATLQEGLDEPQEPTESISQPSTTDQGLQAESEQAVVDENSHPSSWQSQPEHSNEGSSRSASSTKDSALSTLASAAVAIKNLQGPISTLSAPPVSPTTKSAESSGSGSGSTSSSTPPSTSAATTSFLRGAGRPPLKMHAPRDAGGYLCELCPGERFGRVHDLKRHQISKHNEMTWPCDFCHRPFVRRDALLRHYSVKAARRDGVHPTEQEENRLKEAKARAKLLA</sequence>
<feature type="compositionally biased region" description="Polar residues" evidence="2">
    <location>
        <begin position="329"/>
        <end position="347"/>
    </location>
</feature>
<dbReference type="EMBL" id="JAAAHW010009533">
    <property type="protein sequence ID" value="KAF9939390.1"/>
    <property type="molecule type" value="Genomic_DNA"/>
</dbReference>
<feature type="compositionally biased region" description="Basic and acidic residues" evidence="2">
    <location>
        <begin position="203"/>
        <end position="220"/>
    </location>
</feature>
<feature type="region of interest" description="Disordered" evidence="2">
    <location>
        <begin position="517"/>
        <end position="540"/>
    </location>
</feature>
<keyword evidence="1" id="KW-0479">Metal-binding</keyword>
<keyword evidence="1" id="KW-0863">Zinc-finger</keyword>
<dbReference type="PROSITE" id="PS50157">
    <property type="entry name" value="ZINC_FINGER_C2H2_2"/>
    <property type="match status" value="1"/>
</dbReference>
<dbReference type="AlphaFoldDB" id="A0A9P6LSU5"/>
<feature type="compositionally biased region" description="Basic and acidic residues" evidence="2">
    <location>
        <begin position="99"/>
        <end position="114"/>
    </location>
</feature>
<evidence type="ECO:0000256" key="1">
    <source>
        <dbReference type="PROSITE-ProRule" id="PRU00042"/>
    </source>
</evidence>
<reference evidence="4" key="1">
    <citation type="journal article" date="2020" name="Fungal Divers.">
        <title>Resolving the Mortierellaceae phylogeny through synthesis of multi-gene phylogenetics and phylogenomics.</title>
        <authorList>
            <person name="Vandepol N."/>
            <person name="Liber J."/>
            <person name="Desiro A."/>
            <person name="Na H."/>
            <person name="Kennedy M."/>
            <person name="Barry K."/>
            <person name="Grigoriev I.V."/>
            <person name="Miller A.N."/>
            <person name="O'Donnell K."/>
            <person name="Stajich J.E."/>
            <person name="Bonito G."/>
        </authorList>
    </citation>
    <scope>NUCLEOTIDE SEQUENCE</scope>
    <source>
        <strain evidence="4">MES-2147</strain>
    </source>
</reference>
<name>A0A9P6LSU5_9FUNG</name>
<dbReference type="GO" id="GO:0008270">
    <property type="term" value="F:zinc ion binding"/>
    <property type="evidence" value="ECO:0007669"/>
    <property type="project" value="UniProtKB-KW"/>
</dbReference>
<dbReference type="Proteomes" id="UP000749646">
    <property type="component" value="Unassembled WGS sequence"/>
</dbReference>
<dbReference type="InterPro" id="IPR013087">
    <property type="entry name" value="Znf_C2H2_type"/>
</dbReference>
<feature type="compositionally biased region" description="Basic and acidic residues" evidence="2">
    <location>
        <begin position="244"/>
        <end position="297"/>
    </location>
</feature>
<dbReference type="SUPFAM" id="SSF57667">
    <property type="entry name" value="beta-beta-alpha zinc fingers"/>
    <property type="match status" value="1"/>
</dbReference>
<dbReference type="OrthoDB" id="10018191at2759"/>
<feature type="domain" description="C2H2-type" evidence="3">
    <location>
        <begin position="490"/>
        <end position="525"/>
    </location>
</feature>
<feature type="region of interest" description="Disordered" evidence="2">
    <location>
        <begin position="401"/>
        <end position="453"/>
    </location>
</feature>
<comment type="caution">
    <text evidence="4">The sequence shown here is derived from an EMBL/GenBank/DDBJ whole genome shotgun (WGS) entry which is preliminary data.</text>
</comment>
<feature type="compositionally biased region" description="Polar residues" evidence="2">
    <location>
        <begin position="1"/>
        <end position="11"/>
    </location>
</feature>
<feature type="compositionally biased region" description="Basic and acidic residues" evidence="2">
    <location>
        <begin position="72"/>
        <end position="86"/>
    </location>
</feature>